<accession>A0A0D0VJT2</accession>
<proteinExistence type="predicted"/>
<dbReference type="HOGENOM" id="CLU_3406359_0_0_1"/>
<reference evidence="1" key="1">
    <citation type="submission" date="2015-01" db="EMBL/GenBank/DDBJ databases">
        <title>The Genome Sequence of Cryptococcus gattii CA1280.</title>
        <authorList>
            <consortium name="The Broad Institute Genomics Platform"/>
            <person name="Cuomo C."/>
            <person name="Litvintseva A."/>
            <person name="Chen Y."/>
            <person name="Heitman J."/>
            <person name="Sun S."/>
            <person name="Springer D."/>
            <person name="Dromer F."/>
            <person name="Young S."/>
            <person name="Zeng Q."/>
            <person name="Gargeya S."/>
            <person name="Abouelleil A."/>
            <person name="Alvarado L."/>
            <person name="Chapman S.B."/>
            <person name="Gainer-Dewar J."/>
            <person name="Goldberg J."/>
            <person name="Griggs A."/>
            <person name="Gujja S."/>
            <person name="Hansen M."/>
            <person name="Howarth C."/>
            <person name="Imamovic A."/>
            <person name="Larimer J."/>
            <person name="Murphy C."/>
            <person name="Naylor J."/>
            <person name="Pearson M."/>
            <person name="Priest M."/>
            <person name="Roberts A."/>
            <person name="Saif S."/>
            <person name="Shea T."/>
            <person name="Sykes S."/>
            <person name="Wortman J."/>
            <person name="Nusbaum C."/>
            <person name="Birren B."/>
        </authorList>
    </citation>
    <scope>NUCLEOTIDE SEQUENCE [LARGE SCALE GENOMIC DNA]</scope>
    <source>
        <strain evidence="1">CA1280</strain>
    </source>
</reference>
<dbReference type="AlphaFoldDB" id="A0A0D0VJT2"/>
<sequence>MSGPASSPIEGQVRTSGQGIRCFGNLTVSE</sequence>
<dbReference type="EMBL" id="KN847979">
    <property type="protein sequence ID" value="KIR47646.1"/>
    <property type="molecule type" value="Genomic_DNA"/>
</dbReference>
<organism evidence="1">
    <name type="scientific">Cryptococcus bacillisporus CA1280</name>
    <dbReference type="NCBI Taxonomy" id="1296109"/>
    <lineage>
        <taxon>Eukaryota</taxon>
        <taxon>Fungi</taxon>
        <taxon>Dikarya</taxon>
        <taxon>Basidiomycota</taxon>
        <taxon>Agaricomycotina</taxon>
        <taxon>Tremellomycetes</taxon>
        <taxon>Tremellales</taxon>
        <taxon>Cryptococcaceae</taxon>
        <taxon>Cryptococcus</taxon>
        <taxon>Cryptococcus gattii species complex</taxon>
    </lineage>
</organism>
<evidence type="ECO:0000313" key="1">
    <source>
        <dbReference type="EMBL" id="KIR47646.1"/>
    </source>
</evidence>
<protein>
    <submittedName>
        <fullName evidence="1">Uncharacterized protein</fullName>
    </submittedName>
</protein>
<name>A0A0D0VJT2_CRYGA</name>
<gene>
    <name evidence="1" type="ORF">I312_02793</name>
</gene>